<evidence type="ECO:0000313" key="1">
    <source>
        <dbReference type="EMBL" id="GAX17713.1"/>
    </source>
</evidence>
<name>A0A1Z5JUJ6_FISSO</name>
<dbReference type="OrthoDB" id="120976at2759"/>
<keyword evidence="2" id="KW-1185">Reference proteome</keyword>
<sequence>MRDTLLKLSPFKKLSPEQRFFRPEINQAALPIYIFTREPKHLDTSKWAKCDNFAIWRDNGTLICVSDEATVEYRHRRVCLRLIDKYDLFVAIYGKTDVAIAETLTFLGSLKDARKFDMTLIIGSHVSSQNDYRFDFTALQPQQLAQILDANPSRYFVFYAGTWNAEQSVILTTRSHPLNLALNDLITMWTDSNGVRTLIPGATAGDFAFIDRGTAFVDVLGERQSTFRSLSIDRNLQGMLFSPENLQRLCELAVLEKLRMDRQNRDCVLFPLTMKTNTLDYEIAAKHIQPEDFDTLDIAATNLEVKIDIGTEDDHYAMLLISFFNCVAELGHLEGLKLSFDRYGEVLHMGGTSRITEALIGAIKGNVYLKELDLSVTDYLFDEVRQRKNIFETLKYHKCLCKLVWSFKHFDADNDDDDGDDDEDDDDDSDVSCPFDYSLLEQLLSHNRDLTVINQYGEKISNGDTIDRLYALNDFYNGSARLGQECTPSRSSLVATTLQKSASISFQYTALLLADHADALVGFIHNMNLDDDGAAALMMDAAVSTVGVLKVFLCTTPIGVFHFCLRHCNLIG</sequence>
<dbReference type="InParanoid" id="A0A1Z5JUJ6"/>
<gene>
    <name evidence="1" type="ORF">FisN_10Lu431</name>
</gene>
<dbReference type="EMBL" id="BDSP01000120">
    <property type="protein sequence ID" value="GAX17713.1"/>
    <property type="molecule type" value="Genomic_DNA"/>
</dbReference>
<evidence type="ECO:0000313" key="2">
    <source>
        <dbReference type="Proteomes" id="UP000198406"/>
    </source>
</evidence>
<comment type="caution">
    <text evidence="1">The sequence shown here is derived from an EMBL/GenBank/DDBJ whole genome shotgun (WGS) entry which is preliminary data.</text>
</comment>
<dbReference type="AlphaFoldDB" id="A0A1Z5JUJ6"/>
<reference evidence="1 2" key="1">
    <citation type="journal article" date="2015" name="Plant Cell">
        <title>Oil accumulation by the oleaginous diatom Fistulifera solaris as revealed by the genome and transcriptome.</title>
        <authorList>
            <person name="Tanaka T."/>
            <person name="Maeda Y."/>
            <person name="Veluchamy A."/>
            <person name="Tanaka M."/>
            <person name="Abida H."/>
            <person name="Marechal E."/>
            <person name="Bowler C."/>
            <person name="Muto M."/>
            <person name="Sunaga Y."/>
            <person name="Tanaka M."/>
            <person name="Yoshino T."/>
            <person name="Taniguchi T."/>
            <person name="Fukuda Y."/>
            <person name="Nemoto M."/>
            <person name="Matsumoto M."/>
            <person name="Wong P.S."/>
            <person name="Aburatani S."/>
            <person name="Fujibuchi W."/>
        </authorList>
    </citation>
    <scope>NUCLEOTIDE SEQUENCE [LARGE SCALE GENOMIC DNA]</scope>
    <source>
        <strain evidence="1 2">JPCC DA0580</strain>
    </source>
</reference>
<protein>
    <submittedName>
        <fullName evidence="1">Uncharacterized protein</fullName>
    </submittedName>
</protein>
<proteinExistence type="predicted"/>
<accession>A0A1Z5JUJ6</accession>
<organism evidence="1 2">
    <name type="scientific">Fistulifera solaris</name>
    <name type="common">Oleaginous diatom</name>
    <dbReference type="NCBI Taxonomy" id="1519565"/>
    <lineage>
        <taxon>Eukaryota</taxon>
        <taxon>Sar</taxon>
        <taxon>Stramenopiles</taxon>
        <taxon>Ochrophyta</taxon>
        <taxon>Bacillariophyta</taxon>
        <taxon>Bacillariophyceae</taxon>
        <taxon>Bacillariophycidae</taxon>
        <taxon>Naviculales</taxon>
        <taxon>Naviculaceae</taxon>
        <taxon>Fistulifera</taxon>
    </lineage>
</organism>
<dbReference type="Proteomes" id="UP000198406">
    <property type="component" value="Unassembled WGS sequence"/>
</dbReference>